<feature type="transmembrane region" description="Helical" evidence="2">
    <location>
        <begin position="21"/>
        <end position="43"/>
    </location>
</feature>
<keyword evidence="1 2" id="KW-0472">Membrane</keyword>
<dbReference type="GO" id="GO:0016020">
    <property type="term" value="C:membrane"/>
    <property type="evidence" value="ECO:0007669"/>
    <property type="project" value="UniProtKB-UniRule"/>
</dbReference>
<dbReference type="SUPFAM" id="SSF103088">
    <property type="entry name" value="OmpA-like"/>
    <property type="match status" value="1"/>
</dbReference>
<dbReference type="PANTHER" id="PTHR30329">
    <property type="entry name" value="STATOR ELEMENT OF FLAGELLAR MOTOR COMPLEX"/>
    <property type="match status" value="1"/>
</dbReference>
<dbReference type="InterPro" id="IPR036737">
    <property type="entry name" value="OmpA-like_sf"/>
</dbReference>
<proteinExistence type="predicted"/>
<evidence type="ECO:0000256" key="1">
    <source>
        <dbReference type="PROSITE-ProRule" id="PRU00473"/>
    </source>
</evidence>
<keyword evidence="5" id="KW-1185">Reference proteome</keyword>
<dbReference type="EMBL" id="JACIDJ010000003">
    <property type="protein sequence ID" value="MBB3898880.1"/>
    <property type="molecule type" value="Genomic_DNA"/>
</dbReference>
<evidence type="ECO:0000313" key="4">
    <source>
        <dbReference type="EMBL" id="MBB3898880.1"/>
    </source>
</evidence>
<protein>
    <submittedName>
        <fullName evidence="4">Chemotaxis protein MotB</fullName>
    </submittedName>
</protein>
<dbReference type="InterPro" id="IPR050330">
    <property type="entry name" value="Bact_OuterMem_StrucFunc"/>
</dbReference>
<dbReference type="PANTHER" id="PTHR30329:SF21">
    <property type="entry name" value="LIPOPROTEIN YIAD-RELATED"/>
    <property type="match status" value="1"/>
</dbReference>
<evidence type="ECO:0000313" key="5">
    <source>
        <dbReference type="Proteomes" id="UP000553193"/>
    </source>
</evidence>
<dbReference type="NCBIfam" id="NF006543">
    <property type="entry name" value="PRK09039.1-2"/>
    <property type="match status" value="1"/>
</dbReference>
<name>A0A840AEK5_9PROT</name>
<dbReference type="AlphaFoldDB" id="A0A840AEK5"/>
<evidence type="ECO:0000259" key="3">
    <source>
        <dbReference type="PROSITE" id="PS51123"/>
    </source>
</evidence>
<dbReference type="Proteomes" id="UP000553193">
    <property type="component" value="Unassembled WGS sequence"/>
</dbReference>
<dbReference type="PROSITE" id="PS51123">
    <property type="entry name" value="OMPA_2"/>
    <property type="match status" value="1"/>
</dbReference>
<reference evidence="4 5" key="1">
    <citation type="submission" date="2020-08" db="EMBL/GenBank/DDBJ databases">
        <title>Genomic Encyclopedia of Type Strains, Phase IV (KMG-IV): sequencing the most valuable type-strain genomes for metagenomic binning, comparative biology and taxonomic classification.</title>
        <authorList>
            <person name="Goeker M."/>
        </authorList>
    </citation>
    <scope>NUCLEOTIDE SEQUENCE [LARGE SCALE GENOMIC DNA]</scope>
    <source>
        <strain evidence="4 5">DSM 19979</strain>
    </source>
</reference>
<accession>A0A840AEK5</accession>
<organism evidence="4 5">
    <name type="scientific">Roseococcus suduntuyensis</name>
    <dbReference type="NCBI Taxonomy" id="455361"/>
    <lineage>
        <taxon>Bacteria</taxon>
        <taxon>Pseudomonadati</taxon>
        <taxon>Pseudomonadota</taxon>
        <taxon>Alphaproteobacteria</taxon>
        <taxon>Acetobacterales</taxon>
        <taxon>Roseomonadaceae</taxon>
        <taxon>Roseococcus</taxon>
    </lineage>
</organism>
<feature type="domain" description="OmpA-like" evidence="3">
    <location>
        <begin position="187"/>
        <end position="313"/>
    </location>
</feature>
<dbReference type="InterPro" id="IPR006665">
    <property type="entry name" value="OmpA-like"/>
</dbReference>
<keyword evidence="2" id="KW-1133">Transmembrane helix</keyword>
<dbReference type="RefSeq" id="WP_184384095.1">
    <property type="nucleotide sequence ID" value="NZ_JACIDJ010000003.1"/>
</dbReference>
<dbReference type="Gene3D" id="3.30.1330.60">
    <property type="entry name" value="OmpA-like domain"/>
    <property type="match status" value="1"/>
</dbReference>
<keyword evidence="2" id="KW-0812">Transmembrane</keyword>
<gene>
    <name evidence="4" type="ORF">GGQ83_002323</name>
</gene>
<sequence length="313" mass="33874">MARRARRGAPGFDAWPGYVDALSTLLMVIIFALLVFALGQGFLSAALSSRDRALDALNRQVAELAEMLALEEGRARALRGELSAATARAATAEGRARDEAAVAAASREEVGLLVRQITDLRAQLSRLAAALDVADTREADAAARMENLQARLDAALLARVEDLQGYRSEFFGRLSALLGERPEIRVVGDRFVFQSEVLFPTGSADLTPTGQAQLRTLSRLLNEIASSIPPGVNWLLRVDGHADRNPIRSTRFATNWELSAARAIAVVNLLIEAGLPASRVAAAAFGEHQPLDEGTTPEAFARNRRIELRLTDR</sequence>
<comment type="caution">
    <text evidence="4">The sequence shown here is derived from an EMBL/GenBank/DDBJ whole genome shotgun (WGS) entry which is preliminary data.</text>
</comment>
<dbReference type="Pfam" id="PF00691">
    <property type="entry name" value="OmpA"/>
    <property type="match status" value="1"/>
</dbReference>
<evidence type="ECO:0000256" key="2">
    <source>
        <dbReference type="SAM" id="Phobius"/>
    </source>
</evidence>
<dbReference type="CDD" id="cd07185">
    <property type="entry name" value="OmpA_C-like"/>
    <property type="match status" value="1"/>
</dbReference>